<gene>
    <name evidence="1" type="ORF">Tco_0838736</name>
</gene>
<dbReference type="Proteomes" id="UP001151760">
    <property type="component" value="Unassembled WGS sequence"/>
</dbReference>
<keyword evidence="2" id="KW-1185">Reference proteome</keyword>
<organism evidence="1 2">
    <name type="scientific">Tanacetum coccineum</name>
    <dbReference type="NCBI Taxonomy" id="301880"/>
    <lineage>
        <taxon>Eukaryota</taxon>
        <taxon>Viridiplantae</taxon>
        <taxon>Streptophyta</taxon>
        <taxon>Embryophyta</taxon>
        <taxon>Tracheophyta</taxon>
        <taxon>Spermatophyta</taxon>
        <taxon>Magnoliopsida</taxon>
        <taxon>eudicotyledons</taxon>
        <taxon>Gunneridae</taxon>
        <taxon>Pentapetalae</taxon>
        <taxon>asterids</taxon>
        <taxon>campanulids</taxon>
        <taxon>Asterales</taxon>
        <taxon>Asteraceae</taxon>
        <taxon>Asteroideae</taxon>
        <taxon>Anthemideae</taxon>
        <taxon>Anthemidinae</taxon>
        <taxon>Tanacetum</taxon>
    </lineage>
</organism>
<reference evidence="1" key="1">
    <citation type="journal article" date="2022" name="Int. J. Mol. Sci.">
        <title>Draft Genome of Tanacetum Coccineum: Genomic Comparison of Closely Related Tanacetum-Family Plants.</title>
        <authorList>
            <person name="Yamashiro T."/>
            <person name="Shiraishi A."/>
            <person name="Nakayama K."/>
            <person name="Satake H."/>
        </authorList>
    </citation>
    <scope>NUCLEOTIDE SEQUENCE</scope>
</reference>
<dbReference type="GO" id="GO:0000502">
    <property type="term" value="C:proteasome complex"/>
    <property type="evidence" value="ECO:0007669"/>
    <property type="project" value="UniProtKB-KW"/>
</dbReference>
<accession>A0ABQ5AT77</accession>
<proteinExistence type="predicted"/>
<name>A0ABQ5AT77_9ASTR</name>
<evidence type="ECO:0000313" key="1">
    <source>
        <dbReference type="EMBL" id="GJT04274.1"/>
    </source>
</evidence>
<protein>
    <submittedName>
        <fullName evidence="1">26S proteasome non-ATPase regulatory subunit 4</fullName>
    </submittedName>
</protein>
<reference evidence="1" key="2">
    <citation type="submission" date="2022-01" db="EMBL/GenBank/DDBJ databases">
        <authorList>
            <person name="Yamashiro T."/>
            <person name="Shiraishi A."/>
            <person name="Satake H."/>
            <person name="Nakayama K."/>
        </authorList>
    </citation>
    <scope>NUCLEOTIDE SEQUENCE</scope>
</reference>
<dbReference type="EMBL" id="BQNB010012497">
    <property type="protein sequence ID" value="GJT04274.1"/>
    <property type="molecule type" value="Genomic_DNA"/>
</dbReference>
<comment type="caution">
    <text evidence="1">The sequence shown here is derived from an EMBL/GenBank/DDBJ whole genome shotgun (WGS) entry which is preliminary data.</text>
</comment>
<dbReference type="InterPro" id="IPR036465">
    <property type="entry name" value="vWFA_dom_sf"/>
</dbReference>
<dbReference type="Gene3D" id="3.40.50.410">
    <property type="entry name" value="von Willebrand factor, type A domain"/>
    <property type="match status" value="1"/>
</dbReference>
<keyword evidence="1" id="KW-0647">Proteasome</keyword>
<sequence length="156" mass="17695">MSITKSFAHDRVPRELQTALGHLKYLCMDRMDRFLDQADAIELYSEKKLKSHPDNLVGIFAMGATGFGSVVEPTQSLSKIMHGVLGFKLVGAHTALRHALGLAQFRWFDFKKEHKYKNLLKRIVASQRTRDHKYKNWKQDKSVGSCDAYLGQVTGA</sequence>
<evidence type="ECO:0000313" key="2">
    <source>
        <dbReference type="Proteomes" id="UP001151760"/>
    </source>
</evidence>